<reference evidence="2" key="1">
    <citation type="journal article" date="2020" name="mSystems">
        <title>Genome- and Community-Level Interaction Insights into Carbon Utilization and Element Cycling Functions of Hydrothermarchaeota in Hydrothermal Sediment.</title>
        <authorList>
            <person name="Zhou Z."/>
            <person name="Liu Y."/>
            <person name="Xu W."/>
            <person name="Pan J."/>
            <person name="Luo Z.H."/>
            <person name="Li M."/>
        </authorList>
    </citation>
    <scope>NUCLEOTIDE SEQUENCE [LARGE SCALE GENOMIC DNA]</scope>
    <source>
        <strain evidence="2">SpSt-1116</strain>
    </source>
</reference>
<keyword evidence="1" id="KW-0472">Membrane</keyword>
<dbReference type="AlphaFoldDB" id="A0A7J3ZJ67"/>
<evidence type="ECO:0000256" key="1">
    <source>
        <dbReference type="SAM" id="Phobius"/>
    </source>
</evidence>
<name>A0A7J3ZJ67_9CREN</name>
<keyword evidence="1" id="KW-0812">Transmembrane</keyword>
<proteinExistence type="predicted"/>
<feature type="transmembrane region" description="Helical" evidence="1">
    <location>
        <begin position="41"/>
        <end position="63"/>
    </location>
</feature>
<keyword evidence="1" id="KW-1133">Transmembrane helix</keyword>
<gene>
    <name evidence="2" type="ORF">ENM78_01725</name>
</gene>
<evidence type="ECO:0000313" key="2">
    <source>
        <dbReference type="EMBL" id="HHQ80171.1"/>
    </source>
</evidence>
<organism evidence="2">
    <name type="scientific">Fervidicoccus fontis</name>
    <dbReference type="NCBI Taxonomy" id="683846"/>
    <lineage>
        <taxon>Archaea</taxon>
        <taxon>Thermoproteota</taxon>
        <taxon>Thermoprotei</taxon>
        <taxon>Fervidicoccales</taxon>
        <taxon>Fervidicoccaceae</taxon>
        <taxon>Fervidicoccus</taxon>
    </lineage>
</organism>
<sequence>MSVYHYTRRGLAETVAVSLINPTGSWYWTVRRMSSEAARILVEYLSVLTLTVLLHEVLHLVAARSLGYKARLRVTRRGFAVVVEGYTCYKHVFDIADLRLRRHYLLISLSPYAVVPVYAMLAFCLESTCIGAAVALKAAIVYHVLNIALELVQ</sequence>
<dbReference type="EMBL" id="DRZC01000026">
    <property type="protein sequence ID" value="HHQ80171.1"/>
    <property type="molecule type" value="Genomic_DNA"/>
</dbReference>
<comment type="caution">
    <text evidence="2">The sequence shown here is derived from an EMBL/GenBank/DDBJ whole genome shotgun (WGS) entry which is preliminary data.</text>
</comment>
<accession>A0A7J3ZJ67</accession>
<protein>
    <submittedName>
        <fullName evidence="2">Uncharacterized protein</fullName>
    </submittedName>
</protein>